<evidence type="ECO:0000259" key="1">
    <source>
        <dbReference type="Pfam" id="PF01636"/>
    </source>
</evidence>
<organism evidence="2 3">
    <name type="scientific">Paenibacillus baekrokdamisoli</name>
    <dbReference type="NCBI Taxonomy" id="1712516"/>
    <lineage>
        <taxon>Bacteria</taxon>
        <taxon>Bacillati</taxon>
        <taxon>Bacillota</taxon>
        <taxon>Bacilli</taxon>
        <taxon>Bacillales</taxon>
        <taxon>Paenibacillaceae</taxon>
        <taxon>Paenibacillus</taxon>
    </lineage>
</organism>
<dbReference type="EMBL" id="AP019308">
    <property type="protein sequence ID" value="BBH20163.1"/>
    <property type="molecule type" value="Genomic_DNA"/>
</dbReference>
<dbReference type="SUPFAM" id="SSF56112">
    <property type="entry name" value="Protein kinase-like (PK-like)"/>
    <property type="match status" value="1"/>
</dbReference>
<feature type="domain" description="Aminoglycoside phosphotransferase" evidence="1">
    <location>
        <begin position="38"/>
        <end position="259"/>
    </location>
</feature>
<evidence type="ECO:0000313" key="3">
    <source>
        <dbReference type="Proteomes" id="UP000275368"/>
    </source>
</evidence>
<gene>
    <name evidence="2" type="ORF">Back11_15080</name>
</gene>
<dbReference type="AlphaFoldDB" id="A0A3G9J5T8"/>
<dbReference type="RefSeq" id="WP_164522710.1">
    <property type="nucleotide sequence ID" value="NZ_AP019308.1"/>
</dbReference>
<name>A0A3G9J5T8_9BACL</name>
<evidence type="ECO:0000313" key="2">
    <source>
        <dbReference type="EMBL" id="BBH20163.1"/>
    </source>
</evidence>
<reference evidence="2 3" key="1">
    <citation type="submission" date="2018-11" db="EMBL/GenBank/DDBJ databases">
        <title>Complete genome sequence of Paenibacillus baekrokdamisoli strain KCTC 33723.</title>
        <authorList>
            <person name="Kang S.W."/>
            <person name="Lee K.C."/>
            <person name="Kim K.K."/>
            <person name="Kim J.S."/>
            <person name="Kim D.S."/>
            <person name="Ko S.H."/>
            <person name="Yang S.H."/>
            <person name="Lee J.S."/>
        </authorList>
    </citation>
    <scope>NUCLEOTIDE SEQUENCE [LARGE SCALE GENOMIC DNA]</scope>
    <source>
        <strain evidence="2 3">KCTC 33723</strain>
    </source>
</reference>
<dbReference type="Proteomes" id="UP000275368">
    <property type="component" value="Chromosome"/>
</dbReference>
<dbReference type="InterPro" id="IPR002575">
    <property type="entry name" value="Aminoglycoside_PTrfase"/>
</dbReference>
<dbReference type="Pfam" id="PF01636">
    <property type="entry name" value="APH"/>
    <property type="match status" value="1"/>
</dbReference>
<protein>
    <recommendedName>
        <fullName evidence="1">Aminoglycoside phosphotransferase domain-containing protein</fullName>
    </recommendedName>
</protein>
<sequence length="323" mass="38352">MIDFSNVVLPNGKLNETTIAKQEEINQQKNIGRLSLYRFWIETDTDLKSYIFKPTKDSTPIKFELWFQNELVPLMEHVRSPKLLAHRMDEVQNIFWMIYEDIGSIEPAFDRKVRIKAAKKMAVWHRLPLQTIASNTASFMPYIDETMQSLCRDIHYYAKLLQNIEVTEREITSFFDLINKMNGVFPSELTVCHGDYHCLNLLNTSDELVILDWEFIQVNSIFWDFYTLLDMATPRYRIQINKSIREEALRSYSEERNRLSGWVASKDFVYNYHLYSLIYSIWILALVASDLEDERFEQEILLIQKQELKGIIRECLDVVLYRN</sequence>
<accession>A0A3G9J5T8</accession>
<dbReference type="InterPro" id="IPR011009">
    <property type="entry name" value="Kinase-like_dom_sf"/>
</dbReference>
<dbReference type="Gene3D" id="3.90.1200.10">
    <property type="match status" value="1"/>
</dbReference>
<dbReference type="KEGG" id="pbk:Back11_15080"/>
<proteinExistence type="predicted"/>
<keyword evidence="3" id="KW-1185">Reference proteome</keyword>